<dbReference type="EMBL" id="CP136898">
    <property type="protein sequence ID" value="WOL19470.1"/>
    <property type="molecule type" value="Genomic_DNA"/>
</dbReference>
<evidence type="ECO:0000313" key="1">
    <source>
        <dbReference type="EMBL" id="WOL19470.1"/>
    </source>
</evidence>
<organism evidence="1 2">
    <name type="scientific">Canna indica</name>
    <name type="common">Indian-shot</name>
    <dbReference type="NCBI Taxonomy" id="4628"/>
    <lineage>
        <taxon>Eukaryota</taxon>
        <taxon>Viridiplantae</taxon>
        <taxon>Streptophyta</taxon>
        <taxon>Embryophyta</taxon>
        <taxon>Tracheophyta</taxon>
        <taxon>Spermatophyta</taxon>
        <taxon>Magnoliopsida</taxon>
        <taxon>Liliopsida</taxon>
        <taxon>Zingiberales</taxon>
        <taxon>Cannaceae</taxon>
        <taxon>Canna</taxon>
    </lineage>
</organism>
<accession>A0AAQ3QSZ7</accession>
<reference evidence="1 2" key="1">
    <citation type="submission" date="2023-10" db="EMBL/GenBank/DDBJ databases">
        <title>Chromosome-scale genome assembly provides insights into flower coloration mechanisms of Canna indica.</title>
        <authorList>
            <person name="Li C."/>
        </authorList>
    </citation>
    <scope>NUCLEOTIDE SEQUENCE [LARGE SCALE GENOMIC DNA]</scope>
    <source>
        <tissue evidence="1">Flower</tissue>
    </source>
</reference>
<dbReference type="Proteomes" id="UP001327560">
    <property type="component" value="Chromosome 9"/>
</dbReference>
<sequence>MFGFVNSIIYPIYKKSDHIELELLACFRKKMEMKGAVVVAVLLLLLQAADAAGCPDGDEKKECKECILDQLKCGCPECRPRLRCFAGCLWNGVPQGKCMDTCDSPKGKLRLSGCKKCLSVCKCSCVN</sequence>
<name>A0AAQ3QSZ7_9LILI</name>
<dbReference type="AlphaFoldDB" id="A0AAQ3QSZ7"/>
<evidence type="ECO:0000313" key="2">
    <source>
        <dbReference type="Proteomes" id="UP001327560"/>
    </source>
</evidence>
<proteinExistence type="predicted"/>
<gene>
    <name evidence="1" type="ORF">Cni_G28268</name>
</gene>
<protein>
    <submittedName>
        <fullName evidence="1">Uncharacterized protein</fullName>
    </submittedName>
</protein>
<keyword evidence="2" id="KW-1185">Reference proteome</keyword>